<evidence type="ECO:0000313" key="2">
    <source>
        <dbReference type="Proteomes" id="UP001229421"/>
    </source>
</evidence>
<comment type="caution">
    <text evidence="1">The sequence shown here is derived from an EMBL/GenBank/DDBJ whole genome shotgun (WGS) entry which is preliminary data.</text>
</comment>
<dbReference type="EMBL" id="JAUHHV010000005">
    <property type="protein sequence ID" value="KAK1423840.1"/>
    <property type="molecule type" value="Genomic_DNA"/>
</dbReference>
<dbReference type="Proteomes" id="UP001229421">
    <property type="component" value="Unassembled WGS sequence"/>
</dbReference>
<reference evidence="1" key="1">
    <citation type="journal article" date="2023" name="bioRxiv">
        <title>Improved chromosome-level genome assembly for marigold (Tagetes erecta).</title>
        <authorList>
            <person name="Jiang F."/>
            <person name="Yuan L."/>
            <person name="Wang S."/>
            <person name="Wang H."/>
            <person name="Xu D."/>
            <person name="Wang A."/>
            <person name="Fan W."/>
        </authorList>
    </citation>
    <scope>NUCLEOTIDE SEQUENCE</scope>
    <source>
        <strain evidence="1">WSJ</strain>
        <tissue evidence="1">Leaf</tissue>
    </source>
</reference>
<organism evidence="1 2">
    <name type="scientific">Tagetes erecta</name>
    <name type="common">African marigold</name>
    <dbReference type="NCBI Taxonomy" id="13708"/>
    <lineage>
        <taxon>Eukaryota</taxon>
        <taxon>Viridiplantae</taxon>
        <taxon>Streptophyta</taxon>
        <taxon>Embryophyta</taxon>
        <taxon>Tracheophyta</taxon>
        <taxon>Spermatophyta</taxon>
        <taxon>Magnoliopsida</taxon>
        <taxon>eudicotyledons</taxon>
        <taxon>Gunneridae</taxon>
        <taxon>Pentapetalae</taxon>
        <taxon>asterids</taxon>
        <taxon>campanulids</taxon>
        <taxon>Asterales</taxon>
        <taxon>Asteraceae</taxon>
        <taxon>Asteroideae</taxon>
        <taxon>Heliantheae alliance</taxon>
        <taxon>Tageteae</taxon>
        <taxon>Tagetes</taxon>
    </lineage>
</organism>
<dbReference type="AlphaFoldDB" id="A0AAD8NPQ1"/>
<gene>
    <name evidence="1" type="ORF">QVD17_19149</name>
</gene>
<evidence type="ECO:0000313" key="1">
    <source>
        <dbReference type="EMBL" id="KAK1423840.1"/>
    </source>
</evidence>
<keyword evidence="2" id="KW-1185">Reference proteome</keyword>
<protein>
    <submittedName>
        <fullName evidence="1">Uncharacterized protein</fullName>
    </submittedName>
</protein>
<proteinExistence type="predicted"/>
<accession>A0AAD8NPQ1</accession>
<name>A0AAD8NPQ1_TARER</name>
<sequence length="108" mass="12184">MSLNERSSICTLNELREVVKIFRPCHGRIYSLHRVDHEFFLGCKSNLANGFITARGTTVVADDIANVGVMSLNSPLIVKGIQYDNMRLNGRLNFKDKKINQGDKHHGQ</sequence>